<dbReference type="InterPro" id="IPR038120">
    <property type="entry name" value="Rpb1_funnel_sf"/>
</dbReference>
<dbReference type="InterPro" id="IPR007066">
    <property type="entry name" value="RNA_pol_Rpb1_3"/>
</dbReference>
<feature type="compositionally biased region" description="Basic and acidic residues" evidence="12">
    <location>
        <begin position="1069"/>
        <end position="1081"/>
    </location>
</feature>
<keyword evidence="6" id="KW-0548">Nucleotidyltransferase</keyword>
<dbReference type="GO" id="GO:0003677">
    <property type="term" value="F:DNA binding"/>
    <property type="evidence" value="ECO:0007669"/>
    <property type="project" value="InterPro"/>
</dbReference>
<evidence type="ECO:0000256" key="10">
    <source>
        <dbReference type="ARBA" id="ARBA00023163"/>
    </source>
</evidence>
<dbReference type="Gene3D" id="6.20.50.80">
    <property type="match status" value="1"/>
</dbReference>
<keyword evidence="4" id="KW-0240">DNA-directed RNA polymerase</keyword>
<dbReference type="InterPro" id="IPR006592">
    <property type="entry name" value="RNA_pol_N"/>
</dbReference>
<comment type="caution">
    <text evidence="14">The sequence shown here is derived from an EMBL/GenBank/DDBJ whole genome shotgun (WGS) entry which is preliminary data.</text>
</comment>
<comment type="similarity">
    <text evidence="2">Belongs to the RNA polymerase beta' chain family.</text>
</comment>
<dbReference type="CDD" id="cd01435">
    <property type="entry name" value="RNAP_I_RPA1_N"/>
    <property type="match status" value="1"/>
</dbReference>
<dbReference type="PANTHER" id="PTHR19376">
    <property type="entry name" value="DNA-DIRECTED RNA POLYMERASE"/>
    <property type="match status" value="1"/>
</dbReference>
<dbReference type="EC" id="2.7.7.6" evidence="3"/>
<sequence>MLGVYNKFENRIMHLAYRNLQNKMNLIFDGAADKTIHLKQQVPGLKQVLEKKEGLFRMNMMGKRVNYACRSVITPDPYLDVDEVGIPEVFAKKLTFVEPVHYWNQQRMQDAVMNGPAKYPGANSLINANRNRIVLSADKELERFSQSRRLQITSTSELKMPCKVYRHVLKGDNFVMNRQPSLHKPSMMGHRARILPYQKALRLNYAPCKAYNADFDGDEMNGHLAQSYQAQSEVANIVNVGSNFLVPKDASPLLGLIQDHVVSGVLLTLRGRMLNREDFMHLVLAAFSENTQRLTIPPPCMIKPQRLWSGKQVISAIIINCIPADKPKINLEGKAKTSVKCWKARGFDAPSFSMSESEVVFREGELLCGVLDKNHFGASAYGLTHCCFELYGHKVGIQVLSCLSRLFTTYLQFHGFTLGVADILCLPEADRKRKKAVKASRKVGDAAVIATFNLAPDASKEEIRHVLASTYCNPKGIGAEAAALDRVVKQHVGPYNEKINNACVPDGLIRLFPENGLQLMIESGAKGSSVNAIQISCALGQIELEGKRMAVTTAGRTLPSFKAFDPTPRAGGFIDQRFLTGINPQELFFHTMAGREGLIDTAVKTSRSGYLQRCIIKHLEGIRVHYDSTCRDHDGSVIQFRYGEDGMDVCESTFLDSGSQFKFLQQNLNAVEKSVKSGDYEYGNLDLHLSEDHHAEVEAQIKMLASQPKRTLTGSNAGFYSFSAMYPGVKKADLVTKWLLLDTSEREAFRRNHTVKQLDPVNEALNPARTLGALPEKMLNGISKHCRDMNDKMARIEELRAASRSRLFGGDEELLHSEKLRRTLYWKGLKSMAPPGENVGLLAAQSIGEPSTQMTLNTFHFAGRGEMNVTLGIPRLREILMTSGKNIATPTAEIHFLPTVTSGDLDMVRRALDRLKLKQVIKSFNYQERVNFVRGSSWRHYVLRVDLLKKSKREKEAQHLGNRKILAMIEASSKGRVRPTDDEKVDKDEEWKTRGFIERLVEDIVDRMKAISKQERLHIDRVRQGNFQILTTGGDDAADDAGKSGMQAQLDEGESSDEEAAGGNEADADENRLHARHRDDAAEYAGEEEERDAVAEEEQEEPAQEWEGYPTSADETTDDEARPRPLTETQKADSERRRNNVLGLHKRGMIVDYKFDEKRNNWFEVTLELPYSSRSKIDLTSIVQTVIDEFIVHGVKDIEKCVYDDERNVLSTQGVNREALFEFAHLFDLNSFYSNNLNYMLNTYGVEACARAIVKEMSAVFGVYGIRPSKRHLTLTADYMVFTGALQPFNRGAINSSASPLQKMTFETTIDFMRKALISGEVDTLNSPSSRIVVGALNRGGTGAFDLFINPNQVNDYVPLGVVRRRKP</sequence>
<dbReference type="InterPro" id="IPR000722">
    <property type="entry name" value="RNA_pol_asu"/>
</dbReference>
<keyword evidence="7" id="KW-0479">Metal-binding</keyword>
<dbReference type="InterPro" id="IPR015699">
    <property type="entry name" value="DNA-dir_RNA_pol1_lsu_N"/>
</dbReference>
<keyword evidence="10" id="KW-0804">Transcription</keyword>
<keyword evidence="5" id="KW-0808">Transferase</keyword>
<evidence type="ECO:0000256" key="1">
    <source>
        <dbReference type="ARBA" id="ARBA00004123"/>
    </source>
</evidence>
<reference evidence="14" key="1">
    <citation type="submission" date="2023-06" db="EMBL/GenBank/DDBJ databases">
        <authorList>
            <person name="Delattre M."/>
        </authorList>
    </citation>
    <scope>NUCLEOTIDE SEQUENCE</scope>
    <source>
        <strain evidence="14">AF72</strain>
    </source>
</reference>
<proteinExistence type="inferred from homology"/>
<evidence type="ECO:0000313" key="15">
    <source>
        <dbReference type="Proteomes" id="UP001177023"/>
    </source>
</evidence>
<dbReference type="InterPro" id="IPR007081">
    <property type="entry name" value="RNA_pol_Rpb1_5"/>
</dbReference>
<evidence type="ECO:0000256" key="8">
    <source>
        <dbReference type="ARBA" id="ARBA00022833"/>
    </source>
</evidence>
<evidence type="ECO:0000256" key="2">
    <source>
        <dbReference type="ARBA" id="ARBA00006460"/>
    </source>
</evidence>
<dbReference type="SMART" id="SM00663">
    <property type="entry name" value="RPOLA_N"/>
    <property type="match status" value="1"/>
</dbReference>
<dbReference type="Gene3D" id="1.10.132.30">
    <property type="match status" value="1"/>
</dbReference>
<gene>
    <name evidence="14" type="ORF">MSPICULIGERA_LOCUS25064</name>
</gene>
<keyword evidence="8" id="KW-0862">Zinc</keyword>
<keyword evidence="11" id="KW-0539">Nucleus</keyword>
<keyword evidence="15" id="KW-1185">Reference proteome</keyword>
<dbReference type="Gene3D" id="2.40.40.20">
    <property type="match status" value="1"/>
</dbReference>
<dbReference type="InterPro" id="IPR042102">
    <property type="entry name" value="RNA_pol_Rpb1_3_sf"/>
</dbReference>
<dbReference type="Pfam" id="PF04983">
    <property type="entry name" value="RNA_pol_Rpb1_3"/>
    <property type="match status" value="1"/>
</dbReference>
<evidence type="ECO:0000256" key="3">
    <source>
        <dbReference type="ARBA" id="ARBA00012418"/>
    </source>
</evidence>
<dbReference type="FunFam" id="2.40.40.20:FF:000019">
    <property type="entry name" value="DNA-directed RNA polymerase II subunit RPB1"/>
    <property type="match status" value="1"/>
</dbReference>
<dbReference type="GO" id="GO:0005736">
    <property type="term" value="C:RNA polymerase I complex"/>
    <property type="evidence" value="ECO:0007669"/>
    <property type="project" value="TreeGrafter"/>
</dbReference>
<dbReference type="Gene3D" id="1.10.274.100">
    <property type="entry name" value="RNA polymerase Rpb1, domain 3"/>
    <property type="match status" value="1"/>
</dbReference>
<feature type="compositionally biased region" description="Basic and acidic residues" evidence="12">
    <location>
        <begin position="1119"/>
        <end position="1138"/>
    </location>
</feature>
<feature type="compositionally biased region" description="Acidic residues" evidence="12">
    <location>
        <begin position="1085"/>
        <end position="1104"/>
    </location>
</feature>
<dbReference type="Gene3D" id="3.30.70.2850">
    <property type="match status" value="1"/>
</dbReference>
<keyword evidence="9" id="KW-0460">Magnesium</keyword>
<evidence type="ECO:0000256" key="9">
    <source>
        <dbReference type="ARBA" id="ARBA00022842"/>
    </source>
</evidence>
<dbReference type="InterPro" id="IPR007083">
    <property type="entry name" value="RNA_pol_Rpb1_4"/>
</dbReference>
<feature type="non-terminal residue" evidence="14">
    <location>
        <position position="1368"/>
    </location>
</feature>
<dbReference type="GO" id="GO:0003899">
    <property type="term" value="F:DNA-directed RNA polymerase activity"/>
    <property type="evidence" value="ECO:0007669"/>
    <property type="project" value="UniProtKB-EC"/>
</dbReference>
<dbReference type="InterPro" id="IPR045867">
    <property type="entry name" value="DNA-dir_RpoC_beta_prime"/>
</dbReference>
<name>A0AA36DJ71_9BILA</name>
<dbReference type="Pfam" id="PF05000">
    <property type="entry name" value="RNA_pol_Rpb1_4"/>
    <property type="match status" value="1"/>
</dbReference>
<dbReference type="GO" id="GO:0046872">
    <property type="term" value="F:metal ion binding"/>
    <property type="evidence" value="ECO:0007669"/>
    <property type="project" value="UniProtKB-KW"/>
</dbReference>
<accession>A0AA36DJ71</accession>
<evidence type="ECO:0000256" key="5">
    <source>
        <dbReference type="ARBA" id="ARBA00022679"/>
    </source>
</evidence>
<organism evidence="14 15">
    <name type="scientific">Mesorhabditis spiculigera</name>
    <dbReference type="NCBI Taxonomy" id="96644"/>
    <lineage>
        <taxon>Eukaryota</taxon>
        <taxon>Metazoa</taxon>
        <taxon>Ecdysozoa</taxon>
        <taxon>Nematoda</taxon>
        <taxon>Chromadorea</taxon>
        <taxon>Rhabditida</taxon>
        <taxon>Rhabditina</taxon>
        <taxon>Rhabditomorpha</taxon>
        <taxon>Rhabditoidea</taxon>
        <taxon>Rhabditidae</taxon>
        <taxon>Mesorhabditinae</taxon>
        <taxon>Mesorhabditis</taxon>
    </lineage>
</organism>
<evidence type="ECO:0000256" key="4">
    <source>
        <dbReference type="ARBA" id="ARBA00022478"/>
    </source>
</evidence>
<dbReference type="Pfam" id="PF04998">
    <property type="entry name" value="RNA_pol_Rpb1_5"/>
    <property type="match status" value="1"/>
</dbReference>
<dbReference type="PANTHER" id="PTHR19376:SF11">
    <property type="entry name" value="DNA-DIRECTED RNA POLYMERASE I SUBUNIT RPA1"/>
    <property type="match status" value="1"/>
</dbReference>
<feature type="domain" description="RNA polymerase N-terminal" evidence="13">
    <location>
        <begin position="1"/>
        <end position="268"/>
    </location>
</feature>
<evidence type="ECO:0000259" key="13">
    <source>
        <dbReference type="SMART" id="SM00663"/>
    </source>
</evidence>
<dbReference type="Pfam" id="PF00623">
    <property type="entry name" value="RNA_pol_Rpb1_2"/>
    <property type="match status" value="1"/>
</dbReference>
<dbReference type="GO" id="GO:0006351">
    <property type="term" value="P:DNA-templated transcription"/>
    <property type="evidence" value="ECO:0007669"/>
    <property type="project" value="InterPro"/>
</dbReference>
<comment type="subcellular location">
    <subcellularLocation>
        <location evidence="1">Nucleus</location>
    </subcellularLocation>
</comment>
<feature type="region of interest" description="Disordered" evidence="12">
    <location>
        <begin position="1031"/>
        <end position="1139"/>
    </location>
</feature>
<evidence type="ECO:0000256" key="7">
    <source>
        <dbReference type="ARBA" id="ARBA00022723"/>
    </source>
</evidence>
<dbReference type="SUPFAM" id="SSF64484">
    <property type="entry name" value="beta and beta-prime subunits of DNA dependent RNA-polymerase"/>
    <property type="match status" value="1"/>
</dbReference>
<evidence type="ECO:0000256" key="11">
    <source>
        <dbReference type="ARBA" id="ARBA00023242"/>
    </source>
</evidence>
<feature type="compositionally biased region" description="Acidic residues" evidence="12">
    <location>
        <begin position="1051"/>
        <end position="1060"/>
    </location>
</feature>
<protein>
    <recommendedName>
        <fullName evidence="3">DNA-directed RNA polymerase</fullName>
        <ecNumber evidence="3">2.7.7.6</ecNumber>
    </recommendedName>
</protein>
<evidence type="ECO:0000256" key="6">
    <source>
        <dbReference type="ARBA" id="ARBA00022695"/>
    </source>
</evidence>
<dbReference type="Gene3D" id="3.30.1490.180">
    <property type="entry name" value="RNA polymerase ii"/>
    <property type="match status" value="1"/>
</dbReference>
<evidence type="ECO:0000256" key="12">
    <source>
        <dbReference type="SAM" id="MobiDB-lite"/>
    </source>
</evidence>
<dbReference type="Proteomes" id="UP001177023">
    <property type="component" value="Unassembled WGS sequence"/>
</dbReference>
<dbReference type="Gene3D" id="6.10.250.2940">
    <property type="match status" value="1"/>
</dbReference>
<evidence type="ECO:0000313" key="14">
    <source>
        <dbReference type="EMBL" id="CAJ0587084.1"/>
    </source>
</evidence>
<dbReference type="EMBL" id="CATQJA010002709">
    <property type="protein sequence ID" value="CAJ0587084.1"/>
    <property type="molecule type" value="Genomic_DNA"/>
</dbReference>